<dbReference type="Proteomes" id="UP000422569">
    <property type="component" value="Chromosome"/>
</dbReference>
<keyword evidence="10" id="KW-0534">Nitrate assimilation</keyword>
<dbReference type="GO" id="GO:0043546">
    <property type="term" value="F:molybdopterin cofactor binding"/>
    <property type="evidence" value="ECO:0007669"/>
    <property type="project" value="InterPro"/>
</dbReference>
<dbReference type="CDD" id="cd02791">
    <property type="entry name" value="MopB_CT_Nitrate-R-NapA-like"/>
    <property type="match status" value="1"/>
</dbReference>
<evidence type="ECO:0000256" key="4">
    <source>
        <dbReference type="ARBA" id="ARBA00022485"/>
    </source>
</evidence>
<dbReference type="Gene3D" id="2.40.40.20">
    <property type="match status" value="1"/>
</dbReference>
<dbReference type="InterPro" id="IPR009010">
    <property type="entry name" value="Asp_de-COase-like_dom_sf"/>
</dbReference>
<dbReference type="SUPFAM" id="SSF50692">
    <property type="entry name" value="ADC-like"/>
    <property type="match status" value="1"/>
</dbReference>
<dbReference type="SMART" id="SM00926">
    <property type="entry name" value="Molybdop_Fe4S4"/>
    <property type="match status" value="1"/>
</dbReference>
<gene>
    <name evidence="12" type="ORF">F7D14_04225</name>
</gene>
<dbReference type="InterPro" id="IPR041957">
    <property type="entry name" value="CT_Nitrate-R-NapA-like"/>
</dbReference>
<dbReference type="Gene3D" id="2.20.25.90">
    <property type="entry name" value="ADC-like domains"/>
    <property type="match status" value="1"/>
</dbReference>
<dbReference type="Gene3D" id="3.40.228.10">
    <property type="entry name" value="Dimethylsulfoxide Reductase, domain 2"/>
    <property type="match status" value="1"/>
</dbReference>
<evidence type="ECO:0000256" key="5">
    <source>
        <dbReference type="ARBA" id="ARBA00022505"/>
    </source>
</evidence>
<accession>A0A6B8M346</accession>
<dbReference type="GO" id="GO:1990204">
    <property type="term" value="C:oxidoreductase complex"/>
    <property type="evidence" value="ECO:0007669"/>
    <property type="project" value="UniProtKB-ARBA"/>
</dbReference>
<evidence type="ECO:0000256" key="10">
    <source>
        <dbReference type="ARBA" id="ARBA00023063"/>
    </source>
</evidence>
<dbReference type="RefSeq" id="WP_016919675.1">
    <property type="nucleotide sequence ID" value="NZ_CP044331.1"/>
</dbReference>
<evidence type="ECO:0000256" key="1">
    <source>
        <dbReference type="ARBA" id="ARBA00001942"/>
    </source>
</evidence>
<dbReference type="InterPro" id="IPR007419">
    <property type="entry name" value="BFD-like_2Fe2S-bd_dom"/>
</dbReference>
<keyword evidence="7" id="KW-0560">Oxidoreductase</keyword>
<dbReference type="PANTHER" id="PTHR43105:SF9">
    <property type="entry name" value="NADPH-FE(3+) OXIDOREDUCTASE SUBUNIT ALPHA"/>
    <property type="match status" value="1"/>
</dbReference>
<feature type="domain" description="4Fe-4S Mo/W bis-MGD-type" evidence="11">
    <location>
        <begin position="23"/>
        <end position="78"/>
    </location>
</feature>
<dbReference type="SUPFAM" id="SSF53706">
    <property type="entry name" value="Formate dehydrogenase/DMSO reductase, domains 1-3"/>
    <property type="match status" value="1"/>
</dbReference>
<dbReference type="CDD" id="cd02754">
    <property type="entry name" value="MopB_Nitrate-R-NapA-like"/>
    <property type="match status" value="1"/>
</dbReference>
<dbReference type="AlphaFoldDB" id="A0A6B8M346"/>
<protein>
    <submittedName>
        <fullName evidence="12">Molybdopterin-dependent oxidoreductase</fullName>
    </submittedName>
</protein>
<keyword evidence="4" id="KW-0004">4Fe-4S</keyword>
<dbReference type="Pfam" id="PF04324">
    <property type="entry name" value="Fer2_BFD"/>
    <property type="match status" value="1"/>
</dbReference>
<dbReference type="GO" id="GO:0045333">
    <property type="term" value="P:cellular respiration"/>
    <property type="evidence" value="ECO:0007669"/>
    <property type="project" value="UniProtKB-ARBA"/>
</dbReference>
<keyword evidence="9" id="KW-0411">Iron-sulfur</keyword>
<evidence type="ECO:0000313" key="13">
    <source>
        <dbReference type="Proteomes" id="UP000422569"/>
    </source>
</evidence>
<evidence type="ECO:0000256" key="2">
    <source>
        <dbReference type="ARBA" id="ARBA00001966"/>
    </source>
</evidence>
<dbReference type="InterPro" id="IPR006656">
    <property type="entry name" value="Mopterin_OxRdtase"/>
</dbReference>
<dbReference type="GO" id="GO:0042128">
    <property type="term" value="P:nitrate assimilation"/>
    <property type="evidence" value="ECO:0007669"/>
    <property type="project" value="UniProtKB-KW"/>
</dbReference>
<comment type="similarity">
    <text evidence="3">Belongs to the prokaryotic molybdopterin-containing oxidoreductase family. NasA/NapA/NarB subfamily.</text>
</comment>
<dbReference type="Pfam" id="PF00384">
    <property type="entry name" value="Molybdopterin"/>
    <property type="match status" value="1"/>
</dbReference>
<dbReference type="InterPro" id="IPR027467">
    <property type="entry name" value="MopterinOxRdtase_cofactor_BS"/>
</dbReference>
<keyword evidence="8" id="KW-0408">Iron</keyword>
<dbReference type="InterPro" id="IPR006657">
    <property type="entry name" value="MoPterin_dinucl-bd_dom"/>
</dbReference>
<evidence type="ECO:0000259" key="11">
    <source>
        <dbReference type="PROSITE" id="PS51669"/>
    </source>
</evidence>
<comment type="cofactor">
    <cofactor evidence="1">
        <name>Mo-bis(molybdopterin guanine dinucleotide)</name>
        <dbReference type="ChEBI" id="CHEBI:60539"/>
    </cofactor>
</comment>
<dbReference type="InterPro" id="IPR050123">
    <property type="entry name" value="Prok_molybdopt-oxidoreductase"/>
</dbReference>
<dbReference type="GO" id="GO:0016491">
    <property type="term" value="F:oxidoreductase activity"/>
    <property type="evidence" value="ECO:0007669"/>
    <property type="project" value="UniProtKB-KW"/>
</dbReference>
<dbReference type="Pfam" id="PF01568">
    <property type="entry name" value="Molydop_binding"/>
    <property type="match status" value="1"/>
</dbReference>
<dbReference type="GO" id="GO:0016020">
    <property type="term" value="C:membrane"/>
    <property type="evidence" value="ECO:0007669"/>
    <property type="project" value="TreeGrafter"/>
</dbReference>
<name>A0A6B8M346_9HYPH</name>
<reference evidence="12 13" key="1">
    <citation type="submission" date="2019-09" db="EMBL/GenBank/DDBJ databases">
        <title>Isolation and complete genome sequencing of Methylocystis species.</title>
        <authorList>
            <person name="Rumah B.L."/>
            <person name="Stead C.E."/>
            <person name="Stevens B.C."/>
            <person name="Minton N.P."/>
            <person name="Grosse-Honebrink A."/>
            <person name="Zhang Y."/>
        </authorList>
    </citation>
    <scope>NUCLEOTIDE SEQUENCE [LARGE SCALE GENOMIC DNA]</scope>
    <source>
        <strain evidence="12 13">BRCS2</strain>
    </source>
</reference>
<dbReference type="Pfam" id="PF04879">
    <property type="entry name" value="Molybdop_Fe4S4"/>
    <property type="match status" value="1"/>
</dbReference>
<evidence type="ECO:0000256" key="9">
    <source>
        <dbReference type="ARBA" id="ARBA00023014"/>
    </source>
</evidence>
<dbReference type="PANTHER" id="PTHR43105">
    <property type="entry name" value="RESPIRATORY NITRATE REDUCTASE"/>
    <property type="match status" value="1"/>
</dbReference>
<evidence type="ECO:0000256" key="6">
    <source>
        <dbReference type="ARBA" id="ARBA00022723"/>
    </source>
</evidence>
<evidence type="ECO:0000256" key="7">
    <source>
        <dbReference type="ARBA" id="ARBA00023002"/>
    </source>
</evidence>
<dbReference type="EMBL" id="CP044331">
    <property type="protein sequence ID" value="QGM96756.1"/>
    <property type="molecule type" value="Genomic_DNA"/>
</dbReference>
<dbReference type="Gene3D" id="1.10.10.1100">
    <property type="entry name" value="BFD-like [2Fe-2S]-binding domain"/>
    <property type="match status" value="1"/>
</dbReference>
<keyword evidence="5" id="KW-0500">Molybdenum</keyword>
<dbReference type="KEGG" id="mpar:F7D14_04225"/>
<dbReference type="GO" id="GO:0046872">
    <property type="term" value="F:metal ion binding"/>
    <property type="evidence" value="ECO:0007669"/>
    <property type="project" value="UniProtKB-KW"/>
</dbReference>
<dbReference type="InterPro" id="IPR041854">
    <property type="entry name" value="BFD-like_2Fe2S-bd_dom_sf"/>
</dbReference>
<keyword evidence="6" id="KW-0479">Metal-binding</keyword>
<dbReference type="InterPro" id="IPR006963">
    <property type="entry name" value="Mopterin_OxRdtase_4Fe-4S_dom"/>
</dbReference>
<evidence type="ECO:0000256" key="3">
    <source>
        <dbReference type="ARBA" id="ARBA00008747"/>
    </source>
</evidence>
<keyword evidence="13" id="KW-1185">Reference proteome</keyword>
<evidence type="ECO:0000256" key="8">
    <source>
        <dbReference type="ARBA" id="ARBA00023004"/>
    </source>
</evidence>
<sequence length="898" mass="96304">MLDAETRPSAAVCGAPERRDSAPVATRTTCPYCGVGCGVLAARDGDDARVSGDPDHPSNFGRLCSKGSALGETVGLRGRLLYPMRRAAQGFARVSWDAALADVAKGFAQIIERHGPDAVAIYLSGQLLTEDYYVGNKLMKGFIGSANVDTNSRLCMASTVAGQKRAFGSDTVPGCYEDLDETDLAVLVGSNAAWCHPILFNRIVRNKEKRGARIVVVDTRRTATAESADLFLQLVPGSDQALFSGLLAHLFRAGICDRDFIRERTEGFDDALASAIRLAPTISETAALTGVGETDLQRFFDMFARTERTVTLFSQGVNQSSQGADKVNAIINCHLATGRIGKIGAGPFSLTGQPNAMGGREVGGLANSLAAHMGFEFENVERLRRFWRAPRMAPREGLKAVDMFGAVAAGKIKALWVVGTNPAASMPDADRIRAAIGGLELLVVSDNVLSNDTINSGAHILLPAQAWGEKNGTVTNSERRISRQRAFLPSPGETRADWRIFSEVAKAMGFSGFDYKSAADVFREHAALSAFENDGRRDFDIGGLATLDEKDYDALEPTQWPYRAHANFGTKRLFGEGGFFRANGRAAFVAPRAPSLATAISPDYPLRLNTGRIRDQWHTMTRTGASPRLARHLAEPFLEINPDDAAAFGIEDGGFARVTTVHGACVLRVVATDRQPKGHIFAPIHWTDETAAQARVGALVASFADPVSGQPEMKATPAAVAPRRFASEGFLLVRRTIDMHADFWWSRAAIEGGYAYRLASDRASHEWLGLLLPDAERDPVHYSDFRRNSFRAAAFNGNKALFALHAGSAPQSWDAAIALFAQERIEGRQRLALLSGSAAGDPQGAIVCACFGVGAARIAAAAKDGCRSAAEIGAKTKAGTNCGSCRPEIARIIASAQQ</sequence>
<dbReference type="GO" id="GO:0051539">
    <property type="term" value="F:4 iron, 4 sulfur cluster binding"/>
    <property type="evidence" value="ECO:0007669"/>
    <property type="project" value="UniProtKB-KW"/>
</dbReference>
<comment type="cofactor">
    <cofactor evidence="2">
        <name>[4Fe-4S] cluster</name>
        <dbReference type="ChEBI" id="CHEBI:49883"/>
    </cofactor>
</comment>
<proteinExistence type="inferred from homology"/>
<evidence type="ECO:0000313" key="12">
    <source>
        <dbReference type="EMBL" id="QGM96756.1"/>
    </source>
</evidence>
<dbReference type="PROSITE" id="PS00551">
    <property type="entry name" value="MOLYBDOPTERIN_PROK_1"/>
    <property type="match status" value="1"/>
</dbReference>
<organism evidence="12 13">
    <name type="scientific">Methylocystis parvus</name>
    <dbReference type="NCBI Taxonomy" id="134"/>
    <lineage>
        <taxon>Bacteria</taxon>
        <taxon>Pseudomonadati</taxon>
        <taxon>Pseudomonadota</taxon>
        <taxon>Alphaproteobacteria</taxon>
        <taxon>Hyphomicrobiales</taxon>
        <taxon>Methylocystaceae</taxon>
        <taxon>Methylocystis</taxon>
    </lineage>
</organism>
<dbReference type="PROSITE" id="PS51669">
    <property type="entry name" value="4FE4S_MOW_BIS_MGD"/>
    <property type="match status" value="1"/>
</dbReference>
<dbReference type="Gene3D" id="3.40.50.740">
    <property type="match status" value="1"/>
</dbReference>